<dbReference type="EMBL" id="DWWS01000038">
    <property type="protein sequence ID" value="HJC24146.1"/>
    <property type="molecule type" value="Genomic_DNA"/>
</dbReference>
<dbReference type="SUPFAM" id="SSF52540">
    <property type="entry name" value="P-loop containing nucleoside triphosphate hydrolases"/>
    <property type="match status" value="1"/>
</dbReference>
<feature type="transmembrane region" description="Helical" evidence="7">
    <location>
        <begin position="63"/>
        <end position="83"/>
    </location>
</feature>
<feature type="transmembrane region" description="Helical" evidence="7">
    <location>
        <begin position="20"/>
        <end position="43"/>
    </location>
</feature>
<dbReference type="InterPro" id="IPR039421">
    <property type="entry name" value="Type_1_exporter"/>
</dbReference>
<organism evidence="10 11">
    <name type="scientific">Candidatus Eisenbergiella merdavium</name>
    <dbReference type="NCBI Taxonomy" id="2838551"/>
    <lineage>
        <taxon>Bacteria</taxon>
        <taxon>Bacillati</taxon>
        <taxon>Bacillota</taxon>
        <taxon>Clostridia</taxon>
        <taxon>Lachnospirales</taxon>
        <taxon>Lachnospiraceae</taxon>
        <taxon>Eisenbergiella</taxon>
    </lineage>
</organism>
<evidence type="ECO:0000256" key="4">
    <source>
        <dbReference type="ARBA" id="ARBA00022840"/>
    </source>
</evidence>
<keyword evidence="5 7" id="KW-1133">Transmembrane helix</keyword>
<evidence type="ECO:0000259" key="8">
    <source>
        <dbReference type="PROSITE" id="PS50893"/>
    </source>
</evidence>
<dbReference type="GO" id="GO:0016887">
    <property type="term" value="F:ATP hydrolysis activity"/>
    <property type="evidence" value="ECO:0007669"/>
    <property type="project" value="InterPro"/>
</dbReference>
<dbReference type="Pfam" id="PF00664">
    <property type="entry name" value="ABC_membrane"/>
    <property type="match status" value="1"/>
</dbReference>
<dbReference type="PROSITE" id="PS50929">
    <property type="entry name" value="ABC_TM1F"/>
    <property type="match status" value="1"/>
</dbReference>
<evidence type="ECO:0000256" key="5">
    <source>
        <dbReference type="ARBA" id="ARBA00022989"/>
    </source>
</evidence>
<dbReference type="InterPro" id="IPR027417">
    <property type="entry name" value="P-loop_NTPase"/>
</dbReference>
<keyword evidence="2 7" id="KW-0812">Transmembrane</keyword>
<dbReference type="InterPro" id="IPR036640">
    <property type="entry name" value="ABC1_TM_sf"/>
</dbReference>
<dbReference type="InterPro" id="IPR017871">
    <property type="entry name" value="ABC_transporter-like_CS"/>
</dbReference>
<dbReference type="PANTHER" id="PTHR43394:SF1">
    <property type="entry name" value="ATP-BINDING CASSETTE SUB-FAMILY B MEMBER 10, MITOCHONDRIAL"/>
    <property type="match status" value="1"/>
</dbReference>
<dbReference type="CDD" id="cd07346">
    <property type="entry name" value="ABC_6TM_exporters"/>
    <property type="match status" value="1"/>
</dbReference>
<dbReference type="Gene3D" id="1.20.1560.10">
    <property type="entry name" value="ABC transporter type 1, transmembrane domain"/>
    <property type="match status" value="1"/>
</dbReference>
<dbReference type="AlphaFoldDB" id="A0A9D2NES5"/>
<evidence type="ECO:0000259" key="9">
    <source>
        <dbReference type="PROSITE" id="PS50929"/>
    </source>
</evidence>
<dbReference type="Gene3D" id="3.40.50.300">
    <property type="entry name" value="P-loop containing nucleotide triphosphate hydrolases"/>
    <property type="match status" value="1"/>
</dbReference>
<dbReference type="InterPro" id="IPR003439">
    <property type="entry name" value="ABC_transporter-like_ATP-bd"/>
</dbReference>
<keyword evidence="3" id="KW-0547">Nucleotide-binding</keyword>
<dbReference type="PANTHER" id="PTHR43394">
    <property type="entry name" value="ATP-DEPENDENT PERMEASE MDL1, MITOCHONDRIAL"/>
    <property type="match status" value="1"/>
</dbReference>
<comment type="caution">
    <text evidence="10">The sequence shown here is derived from an EMBL/GenBank/DDBJ whole genome shotgun (WGS) entry which is preliminary data.</text>
</comment>
<gene>
    <name evidence="10" type="ORF">H9761_10615</name>
</gene>
<dbReference type="InterPro" id="IPR011527">
    <property type="entry name" value="ABC1_TM_dom"/>
</dbReference>
<comment type="subcellular location">
    <subcellularLocation>
        <location evidence="1">Cell membrane</location>
        <topology evidence="1">Multi-pass membrane protein</topology>
    </subcellularLocation>
</comment>
<proteinExistence type="predicted"/>
<reference evidence="10" key="2">
    <citation type="submission" date="2021-04" db="EMBL/GenBank/DDBJ databases">
        <authorList>
            <person name="Gilroy R."/>
        </authorList>
    </citation>
    <scope>NUCLEOTIDE SEQUENCE</scope>
    <source>
        <strain evidence="10">USAMLcec2-132</strain>
    </source>
</reference>
<dbReference type="Proteomes" id="UP000823891">
    <property type="component" value="Unassembled WGS sequence"/>
</dbReference>
<protein>
    <submittedName>
        <fullName evidence="10">ABC transporter ATP-binding protein/permease</fullName>
    </submittedName>
</protein>
<name>A0A9D2NES5_9FIRM</name>
<feature type="domain" description="ABC transmembrane type-1" evidence="9">
    <location>
        <begin position="24"/>
        <end position="306"/>
    </location>
</feature>
<dbReference type="GO" id="GO:0005524">
    <property type="term" value="F:ATP binding"/>
    <property type="evidence" value="ECO:0007669"/>
    <property type="project" value="UniProtKB-KW"/>
</dbReference>
<dbReference type="PROSITE" id="PS00211">
    <property type="entry name" value="ABC_TRANSPORTER_1"/>
    <property type="match status" value="1"/>
</dbReference>
<reference evidence="10" key="1">
    <citation type="journal article" date="2021" name="PeerJ">
        <title>Extensive microbial diversity within the chicken gut microbiome revealed by metagenomics and culture.</title>
        <authorList>
            <person name="Gilroy R."/>
            <person name="Ravi A."/>
            <person name="Getino M."/>
            <person name="Pursley I."/>
            <person name="Horton D.L."/>
            <person name="Alikhan N.F."/>
            <person name="Baker D."/>
            <person name="Gharbi K."/>
            <person name="Hall N."/>
            <person name="Watson M."/>
            <person name="Adriaenssens E.M."/>
            <person name="Foster-Nyarko E."/>
            <person name="Jarju S."/>
            <person name="Secka A."/>
            <person name="Antonio M."/>
            <person name="Oren A."/>
            <person name="Chaudhuri R.R."/>
            <person name="La Ragione R."/>
            <person name="Hildebrand F."/>
            <person name="Pallen M.J."/>
        </authorList>
    </citation>
    <scope>NUCLEOTIDE SEQUENCE</scope>
    <source>
        <strain evidence="10">USAMLcec2-132</strain>
    </source>
</reference>
<feature type="transmembrane region" description="Helical" evidence="7">
    <location>
        <begin position="138"/>
        <end position="158"/>
    </location>
</feature>
<evidence type="ECO:0000256" key="3">
    <source>
        <dbReference type="ARBA" id="ARBA00022741"/>
    </source>
</evidence>
<dbReference type="SUPFAM" id="SSF90123">
    <property type="entry name" value="ABC transporter transmembrane region"/>
    <property type="match status" value="1"/>
</dbReference>
<evidence type="ECO:0000256" key="6">
    <source>
        <dbReference type="ARBA" id="ARBA00023136"/>
    </source>
</evidence>
<evidence type="ECO:0000256" key="1">
    <source>
        <dbReference type="ARBA" id="ARBA00004651"/>
    </source>
</evidence>
<feature type="domain" description="ABC transporter" evidence="8">
    <location>
        <begin position="337"/>
        <end position="569"/>
    </location>
</feature>
<feature type="transmembrane region" description="Helical" evidence="7">
    <location>
        <begin position="164"/>
        <end position="185"/>
    </location>
</feature>
<evidence type="ECO:0000313" key="10">
    <source>
        <dbReference type="EMBL" id="HJC24146.1"/>
    </source>
</evidence>
<sequence length="571" mass="63333">MNKRKLRKPFIQQFYRHNKLNFSLSMLATAVMAFVNLVISWMLQQVMDLIAGAENVLPLPQLLWVFAGVIGMVVLVGAVRAWAMPRFYARAMRQYKDYAFEQLLRKNISTFSRENTSTYLSAFSNDATSIEANYLEGLFTLIMEGLIGLGAFLLMFWYSPLLAAIALGLSLAPLLTSLLTGKKLVAAEKEVSRKNDSFLSMLKDSLVGFSVVKSFQAEKDILRLFSKSNEKAQAAKAYSNRLKQILHTIGSASGLLAQFGVFFAAAFMAVTGRNVTPGMAWVFLQLSGLAFNFLEEAPSLISGRAAALGLVEKQALLLAENVREEGGGIPKVLNDGIKLCDLSFSYTAGEEVLHKINYQFEAGKRYALVGASGSGKSTLLNLLMAAHSEYEGEILFDQRELRSIRTDSLYELVSLIEQNVFVFNSTLRNNITMFQDFPEDQIQRAVKLSGLADFVKRKGEACLCGENGAGLSGGERQRVSIARCLLRETPVLLVDEATSALDKETAYRITASILDLEGLTRIIVTHSLDETLLRKYDGILVLRHGRIVETGRFEQLMEKKGLFYSLFTVAQ</sequence>
<dbReference type="GO" id="GO:0015421">
    <property type="term" value="F:ABC-type oligopeptide transporter activity"/>
    <property type="evidence" value="ECO:0007669"/>
    <property type="project" value="TreeGrafter"/>
</dbReference>
<dbReference type="InterPro" id="IPR003593">
    <property type="entry name" value="AAA+_ATPase"/>
</dbReference>
<accession>A0A9D2NES5</accession>
<dbReference type="GO" id="GO:0005886">
    <property type="term" value="C:plasma membrane"/>
    <property type="evidence" value="ECO:0007669"/>
    <property type="project" value="UniProtKB-SubCell"/>
</dbReference>
<dbReference type="SMART" id="SM00382">
    <property type="entry name" value="AAA"/>
    <property type="match status" value="1"/>
</dbReference>
<dbReference type="Pfam" id="PF00005">
    <property type="entry name" value="ABC_tran"/>
    <property type="match status" value="1"/>
</dbReference>
<keyword evidence="4 10" id="KW-0067">ATP-binding</keyword>
<keyword evidence="6 7" id="KW-0472">Membrane</keyword>
<evidence type="ECO:0000256" key="2">
    <source>
        <dbReference type="ARBA" id="ARBA00022692"/>
    </source>
</evidence>
<feature type="transmembrane region" description="Helical" evidence="7">
    <location>
        <begin position="245"/>
        <end position="269"/>
    </location>
</feature>
<dbReference type="PROSITE" id="PS50893">
    <property type="entry name" value="ABC_TRANSPORTER_2"/>
    <property type="match status" value="1"/>
</dbReference>
<evidence type="ECO:0000313" key="11">
    <source>
        <dbReference type="Proteomes" id="UP000823891"/>
    </source>
</evidence>
<evidence type="ECO:0000256" key="7">
    <source>
        <dbReference type="SAM" id="Phobius"/>
    </source>
</evidence>